<name>A0A075GYK2_9ARCH</name>
<sequence length="78" mass="8921">MSESSNEPTDHELFVTEFPKGNFGIVDYLQGRVHFALMDQMKLMHKSGMSQEQIKEAILKTVSEIVENFEPKKESESS</sequence>
<evidence type="ECO:0000313" key="1">
    <source>
        <dbReference type="EMBL" id="AIF07965.1"/>
    </source>
</evidence>
<dbReference type="AlphaFoldDB" id="A0A075GYK2"/>
<dbReference type="EMBL" id="KF900816">
    <property type="protein sequence ID" value="AIF07965.1"/>
    <property type="molecule type" value="Genomic_DNA"/>
</dbReference>
<accession>A0A075GYK2</accession>
<proteinExistence type="predicted"/>
<reference evidence="1" key="1">
    <citation type="journal article" date="2014" name="Genome Biol. Evol.">
        <title>Pangenome evidence for extensive interdomain horizontal transfer affecting lineage core and shell genes in uncultured planktonic thaumarchaeota and euryarchaeota.</title>
        <authorList>
            <person name="Deschamps P."/>
            <person name="Zivanovic Y."/>
            <person name="Moreira D."/>
            <person name="Rodriguez-Valera F."/>
            <person name="Lopez-Garcia P."/>
        </authorList>
    </citation>
    <scope>NUCLEOTIDE SEQUENCE</scope>
</reference>
<protein>
    <submittedName>
        <fullName evidence="1">Uncharacterized protein</fullName>
    </submittedName>
</protein>
<organism evidence="1">
    <name type="scientific">uncultured marine thaumarchaeote KM3_25_G08</name>
    <dbReference type="NCBI Taxonomy" id="1456105"/>
    <lineage>
        <taxon>Archaea</taxon>
        <taxon>Nitrososphaerota</taxon>
        <taxon>environmental samples</taxon>
    </lineage>
</organism>